<dbReference type="AlphaFoldDB" id="A0A6I6KBZ6"/>
<sequence>MKRKMILYIIVGFTIISCNDLDLNPLSEGSSENWYSNESEIEMAVANLFNIVYWDADLTRLSGLDPSAQNQPYQWTDKFTDDWTARATLDYITSATITSQTSYVIGTWDYAYECIAAANRILVNLDRAKSKVTDDKINEFAANARFVRASQYAKLIFLYGDVPYYTNIMDVDEAFSLSRTAKETILDSIYIDYDYAIQYLPKSYANNEYKFATKGAALAMKSRIALYMKDYKIARDASEACMNLGIYELYPDYQKLFLSSTKNSIETVFANPRSVELGLMIHKGNRPKEPLPRNAGGFGNGGPSWDLFCSYLCTDGLPIDESPLFNPQEPFKNRDPRCAASITEFGTEWLGYIYQPHPDSVTVLKISTGAYVQNQDTRSVQQYCSYNALVWKKKIDEDWLDLETDPDNIVIRYADVLLIYAEAKIELGEIDQSVLDAINKVRARAYKADFEETSLYPAVTTTNQSELRKILRVERRMEFAWEGRRYADIIRWKLAEKVLNLPIYGILDAAELKEKVVDKGLWFFPETPSIDEDGVPDFSSLYNKGLVKFLVQRKFDQTKQYLWPIPSTEIEINPNIVQNPNY</sequence>
<evidence type="ECO:0000256" key="2">
    <source>
        <dbReference type="ARBA" id="ARBA00006275"/>
    </source>
</evidence>
<protein>
    <submittedName>
        <fullName evidence="8">RagB/SusD family nutrient uptake outer membrane protein</fullName>
    </submittedName>
</protein>
<feature type="domain" description="SusD-like N-terminal" evidence="7">
    <location>
        <begin position="91"/>
        <end position="226"/>
    </location>
</feature>
<dbReference type="Pfam" id="PF14322">
    <property type="entry name" value="SusD-like_3"/>
    <property type="match status" value="1"/>
</dbReference>
<dbReference type="InterPro" id="IPR011990">
    <property type="entry name" value="TPR-like_helical_dom_sf"/>
</dbReference>
<dbReference type="PROSITE" id="PS51257">
    <property type="entry name" value="PROKAR_LIPOPROTEIN"/>
    <property type="match status" value="1"/>
</dbReference>
<keyword evidence="3" id="KW-0732">Signal</keyword>
<accession>A0A6I6KBZ6</accession>
<evidence type="ECO:0000259" key="6">
    <source>
        <dbReference type="Pfam" id="PF07980"/>
    </source>
</evidence>
<evidence type="ECO:0000259" key="7">
    <source>
        <dbReference type="Pfam" id="PF14322"/>
    </source>
</evidence>
<dbReference type="EMBL" id="CP046401">
    <property type="protein sequence ID" value="QGY47794.1"/>
    <property type="molecule type" value="Genomic_DNA"/>
</dbReference>
<evidence type="ECO:0000256" key="3">
    <source>
        <dbReference type="ARBA" id="ARBA00022729"/>
    </source>
</evidence>
<feature type="domain" description="RagB/SusD" evidence="6">
    <location>
        <begin position="286"/>
        <end position="582"/>
    </location>
</feature>
<evidence type="ECO:0000313" key="8">
    <source>
        <dbReference type="EMBL" id="QGY47794.1"/>
    </source>
</evidence>
<keyword evidence="5" id="KW-0998">Cell outer membrane</keyword>
<comment type="subcellular location">
    <subcellularLocation>
        <location evidence="1">Cell outer membrane</location>
    </subcellularLocation>
</comment>
<organism evidence="8 9">
    <name type="scientific">Maribellus comscasis</name>
    <dbReference type="NCBI Taxonomy" id="2681766"/>
    <lineage>
        <taxon>Bacteria</taxon>
        <taxon>Pseudomonadati</taxon>
        <taxon>Bacteroidota</taxon>
        <taxon>Bacteroidia</taxon>
        <taxon>Marinilabiliales</taxon>
        <taxon>Prolixibacteraceae</taxon>
        <taxon>Maribellus</taxon>
    </lineage>
</organism>
<name>A0A6I6KBZ6_9BACT</name>
<keyword evidence="9" id="KW-1185">Reference proteome</keyword>
<keyword evidence="4" id="KW-0472">Membrane</keyword>
<dbReference type="Pfam" id="PF07980">
    <property type="entry name" value="SusD_RagB"/>
    <property type="match status" value="1"/>
</dbReference>
<dbReference type="Proteomes" id="UP000428260">
    <property type="component" value="Chromosome"/>
</dbReference>
<evidence type="ECO:0000256" key="5">
    <source>
        <dbReference type="ARBA" id="ARBA00023237"/>
    </source>
</evidence>
<reference evidence="8 9" key="1">
    <citation type="submission" date="2019-11" db="EMBL/GenBank/DDBJ databases">
        <authorList>
            <person name="Zheng R.K."/>
            <person name="Sun C.M."/>
        </authorList>
    </citation>
    <scope>NUCLEOTIDE SEQUENCE [LARGE SCALE GENOMIC DNA]</scope>
    <source>
        <strain evidence="8 9">WC007</strain>
    </source>
</reference>
<dbReference type="InterPro" id="IPR012944">
    <property type="entry name" value="SusD_RagB_dom"/>
</dbReference>
<comment type="similarity">
    <text evidence="2">Belongs to the SusD family.</text>
</comment>
<proteinExistence type="inferred from homology"/>
<evidence type="ECO:0000313" key="9">
    <source>
        <dbReference type="Proteomes" id="UP000428260"/>
    </source>
</evidence>
<dbReference type="SUPFAM" id="SSF48452">
    <property type="entry name" value="TPR-like"/>
    <property type="match status" value="1"/>
</dbReference>
<dbReference type="InterPro" id="IPR033985">
    <property type="entry name" value="SusD-like_N"/>
</dbReference>
<gene>
    <name evidence="8" type="ORF">GM418_30285</name>
</gene>
<dbReference type="Gene3D" id="1.25.40.390">
    <property type="match status" value="1"/>
</dbReference>
<dbReference type="KEGG" id="mcos:GM418_30285"/>
<dbReference type="GO" id="GO:0009279">
    <property type="term" value="C:cell outer membrane"/>
    <property type="evidence" value="ECO:0007669"/>
    <property type="project" value="UniProtKB-SubCell"/>
</dbReference>
<dbReference type="RefSeq" id="WP_158872001.1">
    <property type="nucleotide sequence ID" value="NZ_CP046401.1"/>
</dbReference>
<evidence type="ECO:0000256" key="1">
    <source>
        <dbReference type="ARBA" id="ARBA00004442"/>
    </source>
</evidence>
<evidence type="ECO:0000256" key="4">
    <source>
        <dbReference type="ARBA" id="ARBA00023136"/>
    </source>
</evidence>